<dbReference type="PANTHER" id="PTHR45831">
    <property type="entry name" value="LD24721P"/>
    <property type="match status" value="1"/>
</dbReference>
<evidence type="ECO:0000313" key="8">
    <source>
        <dbReference type="Proteomes" id="UP001152797"/>
    </source>
</evidence>
<keyword evidence="1" id="KW-0677">Repeat</keyword>
<dbReference type="Pfam" id="PF13414">
    <property type="entry name" value="TPR_11"/>
    <property type="match status" value="1"/>
</dbReference>
<evidence type="ECO:0000256" key="1">
    <source>
        <dbReference type="ARBA" id="ARBA00022737"/>
    </source>
</evidence>
<dbReference type="Gene3D" id="1.25.40.10">
    <property type="entry name" value="Tetratricopeptide repeat domain"/>
    <property type="match status" value="1"/>
</dbReference>
<keyword evidence="3" id="KW-0040">ANK repeat</keyword>
<proteinExistence type="predicted"/>
<keyword evidence="2 4" id="KW-0802">TPR repeat</keyword>
<evidence type="ECO:0000256" key="5">
    <source>
        <dbReference type="SAM" id="MobiDB-lite"/>
    </source>
</evidence>
<dbReference type="SMART" id="SM00248">
    <property type="entry name" value="ANK"/>
    <property type="match status" value="2"/>
</dbReference>
<accession>A0A9P1FUY5</accession>
<dbReference type="SUPFAM" id="SSF48403">
    <property type="entry name" value="Ankyrin repeat"/>
    <property type="match status" value="1"/>
</dbReference>
<dbReference type="EMBL" id="CAMXCT020001335">
    <property type="protein sequence ID" value="CAL1142496.1"/>
    <property type="molecule type" value="Genomic_DNA"/>
</dbReference>
<dbReference type="Proteomes" id="UP001152797">
    <property type="component" value="Unassembled WGS sequence"/>
</dbReference>
<organism evidence="6">
    <name type="scientific">Cladocopium goreaui</name>
    <dbReference type="NCBI Taxonomy" id="2562237"/>
    <lineage>
        <taxon>Eukaryota</taxon>
        <taxon>Sar</taxon>
        <taxon>Alveolata</taxon>
        <taxon>Dinophyceae</taxon>
        <taxon>Suessiales</taxon>
        <taxon>Symbiodiniaceae</taxon>
        <taxon>Cladocopium</taxon>
    </lineage>
</organism>
<dbReference type="PANTHER" id="PTHR45831:SF2">
    <property type="entry name" value="LD24721P"/>
    <property type="match status" value="1"/>
</dbReference>
<keyword evidence="8" id="KW-1185">Reference proteome</keyword>
<dbReference type="PROSITE" id="PS50088">
    <property type="entry name" value="ANK_REPEAT"/>
    <property type="match status" value="1"/>
</dbReference>
<name>A0A9P1FUY5_9DINO</name>
<feature type="region of interest" description="Disordered" evidence="5">
    <location>
        <begin position="122"/>
        <end position="159"/>
    </location>
</feature>
<dbReference type="SMART" id="SM00028">
    <property type="entry name" value="TPR"/>
    <property type="match status" value="3"/>
</dbReference>
<protein>
    <submittedName>
        <fullName evidence="6">Uncharacterized protein</fullName>
    </submittedName>
</protein>
<evidence type="ECO:0000256" key="3">
    <source>
        <dbReference type="PROSITE-ProRule" id="PRU00023"/>
    </source>
</evidence>
<evidence type="ECO:0000313" key="6">
    <source>
        <dbReference type="EMBL" id="CAI3989121.1"/>
    </source>
</evidence>
<dbReference type="InterPro" id="IPR036770">
    <property type="entry name" value="Ankyrin_rpt-contain_sf"/>
</dbReference>
<dbReference type="GO" id="GO:0006620">
    <property type="term" value="P:post-translational protein targeting to endoplasmic reticulum membrane"/>
    <property type="evidence" value="ECO:0007669"/>
    <property type="project" value="TreeGrafter"/>
</dbReference>
<dbReference type="GO" id="GO:0072380">
    <property type="term" value="C:TRC complex"/>
    <property type="evidence" value="ECO:0007669"/>
    <property type="project" value="TreeGrafter"/>
</dbReference>
<dbReference type="AlphaFoldDB" id="A0A9P1FUY5"/>
<dbReference type="InterPro" id="IPR019734">
    <property type="entry name" value="TPR_rpt"/>
</dbReference>
<dbReference type="Gene3D" id="1.25.40.20">
    <property type="entry name" value="Ankyrin repeat-containing domain"/>
    <property type="match status" value="1"/>
</dbReference>
<comment type="caution">
    <text evidence="6">The sequence shown here is derived from an EMBL/GenBank/DDBJ whole genome shotgun (WGS) entry which is preliminary data.</text>
</comment>
<reference evidence="6" key="1">
    <citation type="submission" date="2022-10" db="EMBL/GenBank/DDBJ databases">
        <authorList>
            <person name="Chen Y."/>
            <person name="Dougan E. K."/>
            <person name="Chan C."/>
            <person name="Rhodes N."/>
            <person name="Thang M."/>
        </authorList>
    </citation>
    <scope>NUCLEOTIDE SEQUENCE</scope>
</reference>
<feature type="compositionally biased region" description="Low complexity" evidence="5">
    <location>
        <begin position="125"/>
        <end position="138"/>
    </location>
</feature>
<dbReference type="InterPro" id="IPR047150">
    <property type="entry name" value="SGT"/>
</dbReference>
<feature type="repeat" description="ANK" evidence="3">
    <location>
        <begin position="191"/>
        <end position="223"/>
    </location>
</feature>
<dbReference type="PROSITE" id="PS50297">
    <property type="entry name" value="ANK_REP_REGION"/>
    <property type="match status" value="1"/>
</dbReference>
<evidence type="ECO:0000256" key="2">
    <source>
        <dbReference type="ARBA" id="ARBA00022803"/>
    </source>
</evidence>
<dbReference type="Pfam" id="PF12796">
    <property type="entry name" value="Ank_2"/>
    <property type="match status" value="1"/>
</dbReference>
<dbReference type="InterPro" id="IPR011990">
    <property type="entry name" value="TPR-like_helical_dom_sf"/>
</dbReference>
<dbReference type="SUPFAM" id="SSF48452">
    <property type="entry name" value="TPR-like"/>
    <property type="match status" value="1"/>
</dbReference>
<dbReference type="OrthoDB" id="445048at2759"/>
<evidence type="ECO:0000256" key="4">
    <source>
        <dbReference type="PROSITE-ProRule" id="PRU00339"/>
    </source>
</evidence>
<feature type="repeat" description="TPR" evidence="4">
    <location>
        <begin position="4"/>
        <end position="37"/>
    </location>
</feature>
<evidence type="ECO:0000313" key="7">
    <source>
        <dbReference type="EMBL" id="CAL1142496.1"/>
    </source>
</evidence>
<dbReference type="GO" id="GO:0016020">
    <property type="term" value="C:membrane"/>
    <property type="evidence" value="ECO:0007669"/>
    <property type="project" value="TreeGrafter"/>
</dbReference>
<dbReference type="GO" id="GO:0060090">
    <property type="term" value="F:molecular adaptor activity"/>
    <property type="evidence" value="ECO:0007669"/>
    <property type="project" value="TreeGrafter"/>
</dbReference>
<dbReference type="EMBL" id="CAMXCT010001335">
    <property type="protein sequence ID" value="CAI3989121.1"/>
    <property type="molecule type" value="Genomic_DNA"/>
</dbReference>
<sequence length="258" mass="29073">MTTAEEFKEIGNDHFKRQEFDLAIAAYNKAIELNPQDCAFWLNRSNAYRQQSCWELAEEDTQEALRLSPGNAKALYGSAMCLRKLEQLPAALKRCEEGIQLHPENKAFRQLHREVLSALVRQQAREPPTTASSRSSSVDSDESQHKHPVRPVREDEIPSQELGHWAMKGDAENVMRLLQGGADVNWKRPKDGNSALHLSAEMGHIEVVQLLLASRADPEIHNDFALSPFALAQHDSSVETLLAQVTKPLGERRYAMQL</sequence>
<gene>
    <name evidence="6" type="ORF">C1SCF055_LOCUS16215</name>
</gene>
<dbReference type="InterPro" id="IPR002110">
    <property type="entry name" value="Ankyrin_rpt"/>
</dbReference>
<reference evidence="7" key="2">
    <citation type="submission" date="2024-04" db="EMBL/GenBank/DDBJ databases">
        <authorList>
            <person name="Chen Y."/>
            <person name="Shah S."/>
            <person name="Dougan E. K."/>
            <person name="Thang M."/>
            <person name="Chan C."/>
        </authorList>
    </citation>
    <scope>NUCLEOTIDE SEQUENCE [LARGE SCALE GENOMIC DNA]</scope>
</reference>
<dbReference type="PROSITE" id="PS50005">
    <property type="entry name" value="TPR"/>
    <property type="match status" value="1"/>
</dbReference>
<dbReference type="EMBL" id="CAMXCT030001335">
    <property type="protein sequence ID" value="CAL4776433.1"/>
    <property type="molecule type" value="Genomic_DNA"/>
</dbReference>